<proteinExistence type="predicted"/>
<sequence length="204" mass="21456">MDTIRRTMFDAATSNVNGEYLPGFRAVKSGLIDLFFPDVQNGAVGFVLVDNTGKETEIMEGNNWVTPEGIKLEPTTPPQITDGHETMKVTTTGTVGLSRVYRVIKPWADNTNFGIQERVAALEEALNGSGGASFTPGAAVNDPASGGNTTALTAPAAGSDAAAIVTWLGNMVTQFNSQRTTVGNARNALVALLKSLRDAGIINK</sequence>
<dbReference type="GeneID" id="55003113"/>
<dbReference type="EMBL" id="MH807817">
    <property type="protein sequence ID" value="AXY81983.1"/>
    <property type="molecule type" value="Genomic_DNA"/>
</dbReference>
<keyword evidence="2" id="KW-1185">Reference proteome</keyword>
<accession>A0A385IG35</accession>
<protein>
    <submittedName>
        <fullName evidence="1">Uncharacterized protein</fullName>
    </submittedName>
</protein>
<dbReference type="Proteomes" id="UP000263979">
    <property type="component" value="Segment"/>
</dbReference>
<dbReference type="KEGG" id="vg:55003113"/>
<name>A0A385IG35_9CAUD</name>
<organism evidence="1 2">
    <name type="scientific">Dickeya phage Mysterion</name>
    <dbReference type="NCBI Taxonomy" id="2320193"/>
    <lineage>
        <taxon>Viruses</taxon>
        <taxon>Duplodnaviria</taxon>
        <taxon>Heunggongvirae</taxon>
        <taxon>Uroviricota</taxon>
        <taxon>Caudoviricetes</taxon>
        <taxon>Autographivirales</taxon>
        <taxon>Autotranscriptaviridae</taxon>
        <taxon>Studiervirinae</taxon>
        <taxon>Aarhusvirus</taxon>
        <taxon>Aarhusvirus mysterion</taxon>
    </lineage>
</organism>
<dbReference type="RefSeq" id="YP_009812080.1">
    <property type="nucleotide sequence ID" value="NC_048060.1"/>
</dbReference>
<evidence type="ECO:0000313" key="1">
    <source>
        <dbReference type="EMBL" id="AXY81983.1"/>
    </source>
</evidence>
<reference evidence="2" key="1">
    <citation type="submission" date="2018-08" db="EMBL/GenBank/DDBJ databases">
        <title>SRE bacteriophages.</title>
        <authorList>
            <person name="Carstens A.B."/>
            <person name="Djurhuus A.M."/>
            <person name="Kot W."/>
            <person name="Hansen L.H."/>
        </authorList>
    </citation>
    <scope>NUCLEOTIDE SEQUENCE [LARGE SCALE GENOMIC DNA]</scope>
</reference>
<evidence type="ECO:0000313" key="2">
    <source>
        <dbReference type="Proteomes" id="UP000263979"/>
    </source>
</evidence>